<sequence>MTVAKYKAMNLNELRRYVLTHREDVAAFHVYIDRSKSEGQMISIDLNDENWEDKVKEAIKYSSNAIRWHCKNTPKYTKEAQIISEWWNHLDNKFVTKHHLTGIEIDQTGIWEPIQINPPVQIRISEPSLEIGQSTTLLKYRGQDNSINQIEADAIDLDIAKQNLFVWPTQAAEVFIFSTDAT</sequence>
<keyword evidence="2" id="KW-1185">Reference proteome</keyword>
<dbReference type="InterPro" id="IPR054053">
    <property type="entry name" value="DUF6887"/>
</dbReference>
<proteinExistence type="predicted"/>
<comment type="caution">
    <text evidence="1">The sequence shown here is derived from an EMBL/GenBank/DDBJ whole genome shotgun (WGS) entry which is preliminary data.</text>
</comment>
<dbReference type="RefSeq" id="WP_190895131.1">
    <property type="nucleotide sequence ID" value="NZ_JACJTE010000025.1"/>
</dbReference>
<accession>A0ABR8F2E5</accession>
<reference evidence="1 2" key="1">
    <citation type="journal article" date="2020" name="ISME J.">
        <title>Comparative genomics reveals insights into cyanobacterial evolution and habitat adaptation.</title>
        <authorList>
            <person name="Chen M.Y."/>
            <person name="Teng W.K."/>
            <person name="Zhao L."/>
            <person name="Hu C.X."/>
            <person name="Zhou Y.K."/>
            <person name="Han B.P."/>
            <person name="Song L.R."/>
            <person name="Shu W.S."/>
        </authorList>
    </citation>
    <scope>NUCLEOTIDE SEQUENCE [LARGE SCALE GENOMIC DNA]</scope>
    <source>
        <strain evidence="1 2">FACHB-391</strain>
    </source>
</reference>
<evidence type="ECO:0000313" key="1">
    <source>
        <dbReference type="EMBL" id="MBD2563066.1"/>
    </source>
</evidence>
<gene>
    <name evidence="1" type="ORF">H6G95_21085</name>
</gene>
<dbReference type="Pfam" id="PF21826">
    <property type="entry name" value="DUF6887"/>
    <property type="match status" value="1"/>
</dbReference>
<evidence type="ECO:0000313" key="2">
    <source>
        <dbReference type="Proteomes" id="UP000604661"/>
    </source>
</evidence>
<dbReference type="EMBL" id="JACJTE010000025">
    <property type="protein sequence ID" value="MBD2563066.1"/>
    <property type="molecule type" value="Genomic_DNA"/>
</dbReference>
<dbReference type="Proteomes" id="UP000604661">
    <property type="component" value="Unassembled WGS sequence"/>
</dbReference>
<protein>
    <submittedName>
        <fullName evidence="1">Uncharacterized protein</fullName>
    </submittedName>
</protein>
<organism evidence="1 2">
    <name type="scientific">Nostoc linckia FACHB-391</name>
    <dbReference type="NCBI Taxonomy" id="2692906"/>
    <lineage>
        <taxon>Bacteria</taxon>
        <taxon>Bacillati</taxon>
        <taxon>Cyanobacteriota</taxon>
        <taxon>Cyanophyceae</taxon>
        <taxon>Nostocales</taxon>
        <taxon>Nostocaceae</taxon>
        <taxon>Nostoc</taxon>
    </lineage>
</organism>
<name>A0ABR8F2E5_NOSLI</name>